<dbReference type="AlphaFoldDB" id="A0A558A0S1"/>
<dbReference type="Proteomes" id="UP000318578">
    <property type="component" value="Unassembled WGS sequence"/>
</dbReference>
<evidence type="ECO:0000313" key="4">
    <source>
        <dbReference type="Proteomes" id="UP000318578"/>
    </source>
</evidence>
<comment type="caution">
    <text evidence="3">The sequence shown here is derived from an EMBL/GenBank/DDBJ whole genome shotgun (WGS) entry which is preliminary data.</text>
</comment>
<feature type="signal peptide" evidence="2">
    <location>
        <begin position="1"/>
        <end position="21"/>
    </location>
</feature>
<feature type="compositionally biased region" description="Polar residues" evidence="1">
    <location>
        <begin position="146"/>
        <end position="159"/>
    </location>
</feature>
<gene>
    <name evidence="3" type="ORF">FNH06_29970</name>
</gene>
<keyword evidence="4" id="KW-1185">Reference proteome</keyword>
<proteinExistence type="predicted"/>
<reference evidence="3 4" key="1">
    <citation type="submission" date="2019-07" db="EMBL/GenBank/DDBJ databases">
        <title>New species of Amycolatopsis and Streptomyces.</title>
        <authorList>
            <person name="Duangmal K."/>
            <person name="Teo W.F.A."/>
            <person name="Lipun K."/>
        </authorList>
    </citation>
    <scope>NUCLEOTIDE SEQUENCE [LARGE SCALE GENOMIC DNA]</scope>
    <source>
        <strain evidence="3 4">JCM 30562</strain>
    </source>
</reference>
<feature type="chain" id="PRO_5022237702" description="Lipoprotein" evidence="2">
    <location>
        <begin position="22"/>
        <end position="159"/>
    </location>
</feature>
<keyword evidence="2" id="KW-0732">Signal</keyword>
<feature type="region of interest" description="Disordered" evidence="1">
    <location>
        <begin position="139"/>
        <end position="159"/>
    </location>
</feature>
<dbReference type="Pfam" id="PF03640">
    <property type="entry name" value="Lipoprotein_15"/>
    <property type="match status" value="2"/>
</dbReference>
<sequence length="159" mass="16339">MVRRPVAVLFGLLLLAGTACGTGTQPAPQPGDLNAAATPNLGTIVTDAGGHTLYRFDEDTARPPVSHCYDQCAADWSPVLATTGTITIQGLDQHLIATTTRADGSQQITLGGWPLYHCRKDTIPGVTAGQGDGGSWFAVRPDGGKATTTAPSSSDSGGY</sequence>
<name>A0A558A0S1_9PSEU</name>
<evidence type="ECO:0000256" key="2">
    <source>
        <dbReference type="SAM" id="SignalP"/>
    </source>
</evidence>
<dbReference type="InterPro" id="IPR005297">
    <property type="entry name" value="Lipoprotein_repeat"/>
</dbReference>
<dbReference type="PROSITE" id="PS51257">
    <property type="entry name" value="PROKAR_LIPOPROTEIN"/>
    <property type="match status" value="1"/>
</dbReference>
<dbReference type="OrthoDB" id="597632at2"/>
<evidence type="ECO:0000256" key="1">
    <source>
        <dbReference type="SAM" id="MobiDB-lite"/>
    </source>
</evidence>
<dbReference type="EMBL" id="VJZA01000071">
    <property type="protein sequence ID" value="TVT17860.1"/>
    <property type="molecule type" value="Genomic_DNA"/>
</dbReference>
<dbReference type="PANTHER" id="PTHR39335:SF1">
    <property type="entry name" value="BLL4220 PROTEIN"/>
    <property type="match status" value="1"/>
</dbReference>
<evidence type="ECO:0008006" key="5">
    <source>
        <dbReference type="Google" id="ProtNLM"/>
    </source>
</evidence>
<protein>
    <recommendedName>
        <fullName evidence="5">Lipoprotein</fullName>
    </recommendedName>
</protein>
<dbReference type="RefSeq" id="WP_144643296.1">
    <property type="nucleotide sequence ID" value="NZ_BNAX01000024.1"/>
</dbReference>
<organism evidence="3 4">
    <name type="scientific">Amycolatopsis acidiphila</name>
    <dbReference type="NCBI Taxonomy" id="715473"/>
    <lineage>
        <taxon>Bacteria</taxon>
        <taxon>Bacillati</taxon>
        <taxon>Actinomycetota</taxon>
        <taxon>Actinomycetes</taxon>
        <taxon>Pseudonocardiales</taxon>
        <taxon>Pseudonocardiaceae</taxon>
        <taxon>Amycolatopsis</taxon>
    </lineage>
</organism>
<dbReference type="GO" id="GO:0043448">
    <property type="term" value="P:alkane catabolic process"/>
    <property type="evidence" value="ECO:0007669"/>
    <property type="project" value="TreeGrafter"/>
</dbReference>
<evidence type="ECO:0000313" key="3">
    <source>
        <dbReference type="EMBL" id="TVT17860.1"/>
    </source>
</evidence>
<dbReference type="PANTHER" id="PTHR39335">
    <property type="entry name" value="BLL4220 PROTEIN"/>
    <property type="match status" value="1"/>
</dbReference>
<accession>A0A558A0S1</accession>